<feature type="transmembrane region" description="Helical" evidence="8">
    <location>
        <begin position="35"/>
        <end position="53"/>
    </location>
</feature>
<comment type="caution">
    <text evidence="9">The sequence shown here is derived from an EMBL/GenBank/DDBJ whole genome shotgun (WGS) entry which is preliminary data.</text>
</comment>
<dbReference type="GO" id="GO:0016020">
    <property type="term" value="C:membrane"/>
    <property type="evidence" value="ECO:0007669"/>
    <property type="project" value="UniProtKB-SubCell"/>
</dbReference>
<dbReference type="GO" id="GO:0009847">
    <property type="term" value="P:spore germination"/>
    <property type="evidence" value="ECO:0007669"/>
    <property type="project" value="InterPro"/>
</dbReference>
<feature type="transmembrane region" description="Helical" evidence="8">
    <location>
        <begin position="185"/>
        <end position="204"/>
    </location>
</feature>
<accession>A0A9X1Y0U9</accession>
<feature type="transmembrane region" description="Helical" evidence="8">
    <location>
        <begin position="216"/>
        <end position="239"/>
    </location>
</feature>
<keyword evidence="10" id="KW-1185">Reference proteome</keyword>
<dbReference type="PANTHER" id="PTHR34975">
    <property type="entry name" value="SPORE GERMINATION PROTEIN A2"/>
    <property type="match status" value="1"/>
</dbReference>
<feature type="transmembrane region" description="Helical" evidence="8">
    <location>
        <begin position="7"/>
        <end position="29"/>
    </location>
</feature>
<keyword evidence="4" id="KW-0309">Germination</keyword>
<feature type="transmembrane region" description="Helical" evidence="8">
    <location>
        <begin position="74"/>
        <end position="92"/>
    </location>
</feature>
<evidence type="ECO:0000256" key="1">
    <source>
        <dbReference type="ARBA" id="ARBA00004141"/>
    </source>
</evidence>
<comment type="similarity">
    <text evidence="2">Belongs to the amino acid-polyamine-organocation (APC) superfamily. Spore germination protein (SGP) (TC 2.A.3.9) family.</text>
</comment>
<feature type="transmembrane region" description="Helical" evidence="8">
    <location>
        <begin position="299"/>
        <end position="319"/>
    </location>
</feature>
<evidence type="ECO:0000256" key="4">
    <source>
        <dbReference type="ARBA" id="ARBA00022544"/>
    </source>
</evidence>
<dbReference type="Proteomes" id="UP001139534">
    <property type="component" value="Unassembled WGS sequence"/>
</dbReference>
<evidence type="ECO:0000256" key="5">
    <source>
        <dbReference type="ARBA" id="ARBA00022692"/>
    </source>
</evidence>
<evidence type="ECO:0000313" key="10">
    <source>
        <dbReference type="Proteomes" id="UP001139534"/>
    </source>
</evidence>
<protein>
    <submittedName>
        <fullName evidence="9">Spore germination protein</fullName>
    </submittedName>
</protein>
<dbReference type="AlphaFoldDB" id="A0A9X1Y0U9"/>
<dbReference type="RefSeq" id="WP_248552449.1">
    <property type="nucleotide sequence ID" value="NZ_JALPRK010000013.1"/>
</dbReference>
<gene>
    <name evidence="9" type="ORF">M0651_14435</name>
</gene>
<comment type="subcellular location">
    <subcellularLocation>
        <location evidence="1">Membrane</location>
        <topology evidence="1">Multi-pass membrane protein</topology>
    </subcellularLocation>
</comment>
<dbReference type="EMBL" id="JALPRK010000013">
    <property type="protein sequence ID" value="MCK8488371.1"/>
    <property type="molecule type" value="Genomic_DNA"/>
</dbReference>
<keyword evidence="6 8" id="KW-1133">Transmembrane helix</keyword>
<evidence type="ECO:0000313" key="9">
    <source>
        <dbReference type="EMBL" id="MCK8488371.1"/>
    </source>
</evidence>
<name>A0A9X1Y0U9_9BACL</name>
<keyword evidence="3" id="KW-0813">Transport</keyword>
<feature type="transmembrane region" description="Helical" evidence="8">
    <location>
        <begin position="270"/>
        <end position="293"/>
    </location>
</feature>
<evidence type="ECO:0000256" key="6">
    <source>
        <dbReference type="ARBA" id="ARBA00022989"/>
    </source>
</evidence>
<sequence>MHEKISAGQLASIVILFQIGSSSLFLLASEAKHDAWISVAIAMVLGMGMLLFVTIPIQSRAPHSDLMEMLTRYFGKYLGFIVGLAYIGYFIYKSVRNVREFGDLVILYLLPGTPLDIVMIVLLAVGAYAIIQGIEVFFRVGQLMLPWLLLIYILLFGLMLISGLVDLKKLLPLFERGWIPVWKAAVPEVISFPFGEMIVFLIFWKHVVRFSDIKKFTLIPYTFSGLFIVLTNMLIIAVLGDLSGAYVIPFMFGTSLIEIGGFLERMDPFVSLLLFGGVFFKQATYYLAAVLAAAELFKVTRHIVVVPVGAVIFVGAKMFKSYMEQIQLGFEHNLKFHFPIFQIVLPIILLLVMVINHGFKRKKEKRQLDAPSNE</sequence>
<dbReference type="PANTHER" id="PTHR34975:SF2">
    <property type="entry name" value="SPORE GERMINATION PROTEIN A2"/>
    <property type="match status" value="1"/>
</dbReference>
<evidence type="ECO:0000256" key="2">
    <source>
        <dbReference type="ARBA" id="ARBA00007998"/>
    </source>
</evidence>
<dbReference type="NCBIfam" id="TIGR00912">
    <property type="entry name" value="2A0309"/>
    <property type="match status" value="1"/>
</dbReference>
<evidence type="ECO:0000256" key="7">
    <source>
        <dbReference type="ARBA" id="ARBA00023136"/>
    </source>
</evidence>
<proteinExistence type="inferred from homology"/>
<keyword evidence="7 8" id="KW-0472">Membrane</keyword>
<evidence type="ECO:0000256" key="3">
    <source>
        <dbReference type="ARBA" id="ARBA00022448"/>
    </source>
</evidence>
<feature type="transmembrane region" description="Helical" evidence="8">
    <location>
        <begin position="104"/>
        <end position="131"/>
    </location>
</feature>
<evidence type="ECO:0000256" key="8">
    <source>
        <dbReference type="SAM" id="Phobius"/>
    </source>
</evidence>
<feature type="transmembrane region" description="Helical" evidence="8">
    <location>
        <begin position="340"/>
        <end position="359"/>
    </location>
</feature>
<dbReference type="Pfam" id="PF03845">
    <property type="entry name" value="Spore_permease"/>
    <property type="match status" value="1"/>
</dbReference>
<dbReference type="InterPro" id="IPR004761">
    <property type="entry name" value="Spore_GerAB"/>
</dbReference>
<reference evidence="9" key="1">
    <citation type="submission" date="2022-04" db="EMBL/GenBank/DDBJ databases">
        <authorList>
            <person name="Seo M.-J."/>
        </authorList>
    </citation>
    <scope>NUCLEOTIDE SEQUENCE</scope>
    <source>
        <strain evidence="9">MBLB2552</strain>
    </source>
</reference>
<organism evidence="9 10">
    <name type="scientific">Paenibacillus mellifer</name>
    <dbReference type="NCBI Taxonomy" id="2937794"/>
    <lineage>
        <taxon>Bacteria</taxon>
        <taxon>Bacillati</taxon>
        <taxon>Bacillota</taxon>
        <taxon>Bacilli</taxon>
        <taxon>Bacillales</taxon>
        <taxon>Paenibacillaceae</taxon>
        <taxon>Paenibacillus</taxon>
    </lineage>
</organism>
<feature type="transmembrane region" description="Helical" evidence="8">
    <location>
        <begin position="143"/>
        <end position="165"/>
    </location>
</feature>
<keyword evidence="5 8" id="KW-0812">Transmembrane</keyword>